<dbReference type="Pfam" id="PF03392">
    <property type="entry name" value="OS-D"/>
    <property type="match status" value="1"/>
</dbReference>
<dbReference type="InterPro" id="IPR036682">
    <property type="entry name" value="OS_D_A10/PebIII_sf"/>
</dbReference>
<keyword evidence="1" id="KW-0732">Signal</keyword>
<feature type="chain" id="PRO_5036446883" evidence="1">
    <location>
        <begin position="18"/>
        <end position="122"/>
    </location>
</feature>
<dbReference type="Proteomes" id="UP000682892">
    <property type="component" value="Unassembled WGS sequence"/>
</dbReference>
<dbReference type="AlphaFoldDB" id="A0A1S4F0J0"/>
<evidence type="ECO:0000313" key="2">
    <source>
        <dbReference type="EMBL" id="EAT46834.1"/>
    </source>
</evidence>
<accession>A0A1S4F0J0</accession>
<gene>
    <name evidence="2" type="ORF">AaeL_AAEL002026</name>
</gene>
<reference evidence="2" key="1">
    <citation type="submission" date="2005-10" db="EMBL/GenBank/DDBJ databases">
        <authorList>
            <person name="Loftus B.J."/>
            <person name="Nene V.M."/>
            <person name="Hannick L.I."/>
            <person name="Bidwell S."/>
            <person name="Haas B."/>
            <person name="Amedeo P."/>
            <person name="Orvis J."/>
            <person name="Wortman J.R."/>
            <person name="White O.R."/>
            <person name="Salzberg S."/>
            <person name="Shumway M."/>
            <person name="Koo H."/>
            <person name="Zhao Y."/>
            <person name="Holmes M."/>
            <person name="Miller J."/>
            <person name="Schatz M."/>
            <person name="Pop M."/>
            <person name="Pai G."/>
            <person name="Utterback T."/>
            <person name="Rogers Y.-H."/>
            <person name="Kravitz S."/>
            <person name="Fraser C.M."/>
        </authorList>
    </citation>
    <scope>NUCLEOTIDE SEQUENCE</scope>
    <source>
        <strain evidence="2">Liverpool</strain>
    </source>
</reference>
<dbReference type="HOGENOM" id="CLU_126727_0_0_1"/>
<reference evidence="2" key="2">
    <citation type="journal article" date="2007" name="Science">
        <title>Genome sequence of Aedes aegypti, a major arbovirus vector.</title>
        <authorList>
            <person name="Nene V."/>
            <person name="Wortman J.R."/>
            <person name="Lawson D."/>
            <person name="Haas B."/>
            <person name="Kodira C."/>
            <person name="Tu Z.J."/>
            <person name="Loftus B."/>
            <person name="Xi Z."/>
            <person name="Megy K."/>
            <person name="Grabherr M."/>
            <person name="Ren Q."/>
            <person name="Zdobnov E.M."/>
            <person name="Lobo N.F."/>
            <person name="Campbell K.S."/>
            <person name="Brown S.E."/>
            <person name="Bonaldo M.F."/>
            <person name="Zhu J."/>
            <person name="Sinkins S.P."/>
            <person name="Hogenkamp D.G."/>
            <person name="Amedeo P."/>
            <person name="Arensburger P."/>
            <person name="Atkinson P.W."/>
            <person name="Bidwell S."/>
            <person name="Biedler J."/>
            <person name="Birney E."/>
            <person name="Bruggner R.V."/>
            <person name="Costas J."/>
            <person name="Coy M.R."/>
            <person name="Crabtree J."/>
            <person name="Crawford M."/>
            <person name="Debruyn B."/>
            <person name="Decaprio D."/>
            <person name="Eiglmeier K."/>
            <person name="Eisenstadt E."/>
            <person name="El-Dorry H."/>
            <person name="Gelbart W.M."/>
            <person name="Gomes S.L."/>
            <person name="Hammond M."/>
            <person name="Hannick L.I."/>
            <person name="Hogan J.R."/>
            <person name="Holmes M.H."/>
            <person name="Jaffe D."/>
            <person name="Johnston J.S."/>
            <person name="Kennedy R.C."/>
            <person name="Koo H."/>
            <person name="Kravitz S."/>
            <person name="Kriventseva E.V."/>
            <person name="Kulp D."/>
            <person name="Labutti K."/>
            <person name="Lee E."/>
            <person name="Li S."/>
            <person name="Lovin D.D."/>
            <person name="Mao C."/>
            <person name="Mauceli E."/>
            <person name="Menck C.F."/>
            <person name="Miller J.R."/>
            <person name="Montgomery P."/>
            <person name="Mori A."/>
            <person name="Nascimento A.L."/>
            <person name="Naveira H.F."/>
            <person name="Nusbaum C."/>
            <person name="O'leary S."/>
            <person name="Orvis J."/>
            <person name="Pertea M."/>
            <person name="Quesneville H."/>
            <person name="Reidenbach K.R."/>
            <person name="Rogers Y.H."/>
            <person name="Roth C.W."/>
            <person name="Schneider J.R."/>
            <person name="Schatz M."/>
            <person name="Shumway M."/>
            <person name="Stanke M."/>
            <person name="Stinson E.O."/>
            <person name="Tubio J.M."/>
            <person name="Vanzee J.P."/>
            <person name="Verjovski-Almeida S."/>
            <person name="Werner D."/>
            <person name="White O."/>
            <person name="Wyder S."/>
            <person name="Zeng Q."/>
            <person name="Zhao Q."/>
            <person name="Zhao Y."/>
            <person name="Hill C.A."/>
            <person name="Raikhel A.S."/>
            <person name="Soares M.B."/>
            <person name="Knudson D.L."/>
            <person name="Lee N.H."/>
            <person name="Galagan J."/>
            <person name="Salzberg S.L."/>
            <person name="Paulsen I.T."/>
            <person name="Dimopoulos G."/>
            <person name="Collins F.H."/>
            <person name="Birren B."/>
            <person name="Fraser-Liggett C.M."/>
            <person name="Severson D.W."/>
        </authorList>
    </citation>
    <scope>NUCLEOTIDE SEQUENCE [LARGE SCALE GENOMIC DNA]</scope>
    <source>
        <strain evidence="2">Liverpool</strain>
    </source>
</reference>
<dbReference type="OrthoDB" id="6344725at2759"/>
<sequence>MKYFFVVFLALAATVIAQNEINQYTTKFDSIDVDEILKSDRLFNNYYKCLLDLGRCTPEGVELKRVLPEALETSCAKCSEKQRETSDRAIKYLTENRPEEWKVLKARYDPDNKYSKKNENDA</sequence>
<dbReference type="EMBL" id="CH477232">
    <property type="protein sequence ID" value="EAT46834.1"/>
    <property type="molecule type" value="Genomic_DNA"/>
</dbReference>
<dbReference type="PANTHER" id="PTHR11257:SF12">
    <property type="entry name" value="EJACULATORY BULB-SPECIFIC PROTEIN 3-RELATED"/>
    <property type="match status" value="1"/>
</dbReference>
<dbReference type="InterPro" id="IPR005055">
    <property type="entry name" value="A10/PebIII"/>
</dbReference>
<feature type="signal peptide" evidence="1">
    <location>
        <begin position="1"/>
        <end position="17"/>
    </location>
</feature>
<dbReference type="SUPFAM" id="SSF100910">
    <property type="entry name" value="Chemosensory protein Csp2"/>
    <property type="match status" value="1"/>
</dbReference>
<proteinExistence type="predicted"/>
<protein>
    <submittedName>
        <fullName evidence="2">AAEL002026-PA</fullName>
    </submittedName>
</protein>
<reference evidence="2" key="3">
    <citation type="submission" date="2012-09" db="EMBL/GenBank/DDBJ databases">
        <authorList>
            <consortium name="VectorBase"/>
        </authorList>
    </citation>
    <scope>NUCLEOTIDE SEQUENCE</scope>
    <source>
        <strain evidence="2">Liverpool</strain>
    </source>
</reference>
<evidence type="ECO:0000313" key="3">
    <source>
        <dbReference type="Proteomes" id="UP000682892"/>
    </source>
</evidence>
<dbReference type="KEGG" id="aag:5573140"/>
<dbReference type="OMA" id="HYDCETY"/>
<evidence type="ECO:0000256" key="1">
    <source>
        <dbReference type="SAM" id="SignalP"/>
    </source>
</evidence>
<dbReference type="Gene3D" id="1.10.2080.10">
    <property type="entry name" value="Insect odorant-binding protein A10/Ejaculatory bulb-specific protein 3"/>
    <property type="match status" value="1"/>
</dbReference>
<dbReference type="PANTHER" id="PTHR11257">
    <property type="entry name" value="CHEMOSENSORY PROTEIN-RELATED"/>
    <property type="match status" value="1"/>
</dbReference>
<organism evidence="2 3">
    <name type="scientific">Aedes aegypti</name>
    <name type="common">Yellowfever mosquito</name>
    <name type="synonym">Culex aegypti</name>
    <dbReference type="NCBI Taxonomy" id="7159"/>
    <lineage>
        <taxon>Eukaryota</taxon>
        <taxon>Metazoa</taxon>
        <taxon>Ecdysozoa</taxon>
        <taxon>Arthropoda</taxon>
        <taxon>Hexapoda</taxon>
        <taxon>Insecta</taxon>
        <taxon>Pterygota</taxon>
        <taxon>Neoptera</taxon>
        <taxon>Endopterygota</taxon>
        <taxon>Diptera</taxon>
        <taxon>Nematocera</taxon>
        <taxon>Culicoidea</taxon>
        <taxon>Culicidae</taxon>
        <taxon>Culicinae</taxon>
        <taxon>Aedini</taxon>
        <taxon>Aedes</taxon>
        <taxon>Stegomyia</taxon>
    </lineage>
</organism>
<name>A0A1S4F0J0_AEDAE</name>